<protein>
    <submittedName>
        <fullName evidence="1">PRTRC system protein C</fullName>
    </submittedName>
</protein>
<reference evidence="1 2" key="1">
    <citation type="submission" date="2018-02" db="EMBL/GenBank/DDBJ databases">
        <authorList>
            <person name="Holder M.E."/>
            <person name="Ajami N.J."/>
            <person name="Petrosino J.F."/>
        </authorList>
    </citation>
    <scope>NUCLEOTIDE SEQUENCE [LARGE SCALE GENOMIC DNA]</scope>
    <source>
        <strain evidence="1 2">ATCC 33285</strain>
    </source>
</reference>
<sequence>MAITVKGLDRIFKYGDRELSDPDRSMSPDEVMNFYANTYPELTTSNVHGPEIEDDKAVYTFKTTVGTKG</sequence>
<gene>
    <name evidence="1" type="ORF">C4H11_10440</name>
</gene>
<dbReference type="Pfam" id="PF14454">
    <property type="entry name" value="Prok_Ub"/>
    <property type="match status" value="1"/>
</dbReference>
<dbReference type="InterPro" id="IPR022289">
    <property type="entry name" value="PRTRC_protein-C"/>
</dbReference>
<keyword evidence="2" id="KW-1185">Reference proteome</keyword>
<evidence type="ECO:0000313" key="1">
    <source>
        <dbReference type="EMBL" id="AVM53290.1"/>
    </source>
</evidence>
<dbReference type="NCBIfam" id="TIGR03738">
    <property type="entry name" value="PRTRC_C"/>
    <property type="match status" value="1"/>
</dbReference>
<dbReference type="RefSeq" id="WP_106041809.1">
    <property type="nucleotide sequence ID" value="NZ_CP027231.1"/>
</dbReference>
<organism evidence="1 2">
    <name type="scientific">Bacteroides zoogleoformans</name>
    <dbReference type="NCBI Taxonomy" id="28119"/>
    <lineage>
        <taxon>Bacteria</taxon>
        <taxon>Pseudomonadati</taxon>
        <taxon>Bacteroidota</taxon>
        <taxon>Bacteroidia</taxon>
        <taxon>Bacteroidales</taxon>
        <taxon>Bacteroidaceae</taxon>
        <taxon>Bacteroides</taxon>
    </lineage>
</organism>
<dbReference type="EMBL" id="CP027231">
    <property type="protein sequence ID" value="AVM53290.1"/>
    <property type="molecule type" value="Genomic_DNA"/>
</dbReference>
<name>A0ABN5IK98_9BACE</name>
<dbReference type="Proteomes" id="UP000238304">
    <property type="component" value="Chromosome"/>
</dbReference>
<dbReference type="InterPro" id="IPR032866">
    <property type="entry name" value="Prok_Ub"/>
</dbReference>
<evidence type="ECO:0000313" key="2">
    <source>
        <dbReference type="Proteomes" id="UP000238304"/>
    </source>
</evidence>
<proteinExistence type="predicted"/>
<accession>A0ABN5IK98</accession>